<dbReference type="PANTHER" id="PTHR43798:SF33">
    <property type="entry name" value="HYDROLASE, PUTATIVE (AFU_ORTHOLOGUE AFUA_2G14860)-RELATED"/>
    <property type="match status" value="1"/>
</dbReference>
<sequence length="284" mass="31650">MKKIPVNGVDLAVYEWSDSGEPVIFLHFMNGAACVWNGVVPFFTETYRAIGIDLRGHGHSDAPESGYEIATMAADVIGVMDALGIESAHFVGSSLGCHVSAWLAAHYPERARSLALSDGAIYDMAQPQGEPVALETILQMVAGNSIEPEFATTDEFVQVLRDHWGEKWNAVRERAVFDGFVPALVQLPNGKFGRKTTKALEVKMISELYQVRHLPLYEKMQCPVLFLPAAKHRAFAYKNEFIARCRAVLKPYSKVVIIPNTEHNMLYDFPAEVSREVLAFYEEV</sequence>
<dbReference type="eggNOG" id="COG0596">
    <property type="taxonomic scope" value="Bacteria"/>
</dbReference>
<organism evidence="2 3">
    <name type="scientific">Tumebacillus flagellatus</name>
    <dbReference type="NCBI Taxonomy" id="1157490"/>
    <lineage>
        <taxon>Bacteria</taxon>
        <taxon>Bacillati</taxon>
        <taxon>Bacillota</taxon>
        <taxon>Bacilli</taxon>
        <taxon>Bacillales</taxon>
        <taxon>Alicyclobacillaceae</taxon>
        <taxon>Tumebacillus</taxon>
    </lineage>
</organism>
<dbReference type="Proteomes" id="UP000027931">
    <property type="component" value="Unassembled WGS sequence"/>
</dbReference>
<evidence type="ECO:0000313" key="2">
    <source>
        <dbReference type="EMBL" id="KEO84634.1"/>
    </source>
</evidence>
<dbReference type="Gene3D" id="3.40.50.1820">
    <property type="entry name" value="alpha/beta hydrolase"/>
    <property type="match status" value="1"/>
</dbReference>
<dbReference type="EMBL" id="JMIR01000003">
    <property type="protein sequence ID" value="KEO84634.1"/>
    <property type="molecule type" value="Genomic_DNA"/>
</dbReference>
<dbReference type="GO" id="GO:0016020">
    <property type="term" value="C:membrane"/>
    <property type="evidence" value="ECO:0007669"/>
    <property type="project" value="TreeGrafter"/>
</dbReference>
<evidence type="ECO:0000313" key="3">
    <source>
        <dbReference type="Proteomes" id="UP000027931"/>
    </source>
</evidence>
<feature type="domain" description="AB hydrolase-1" evidence="1">
    <location>
        <begin position="22"/>
        <end position="127"/>
    </location>
</feature>
<dbReference type="InterPro" id="IPR000639">
    <property type="entry name" value="Epox_hydrolase-like"/>
</dbReference>
<dbReference type="InterPro" id="IPR050266">
    <property type="entry name" value="AB_hydrolase_sf"/>
</dbReference>
<gene>
    <name evidence="2" type="ORF">EL26_03715</name>
</gene>
<dbReference type="PRINTS" id="PR00111">
    <property type="entry name" value="ABHYDROLASE"/>
</dbReference>
<name>A0A074LUP0_9BACL</name>
<dbReference type="STRING" id="1157490.EL26_03715"/>
<dbReference type="AlphaFoldDB" id="A0A074LUP0"/>
<dbReference type="OrthoDB" id="2380447at2"/>
<dbReference type="PRINTS" id="PR00412">
    <property type="entry name" value="EPOXHYDRLASE"/>
</dbReference>
<dbReference type="Pfam" id="PF00561">
    <property type="entry name" value="Abhydrolase_1"/>
    <property type="match status" value="1"/>
</dbReference>
<dbReference type="InterPro" id="IPR029058">
    <property type="entry name" value="AB_hydrolase_fold"/>
</dbReference>
<dbReference type="PANTHER" id="PTHR43798">
    <property type="entry name" value="MONOACYLGLYCEROL LIPASE"/>
    <property type="match status" value="1"/>
</dbReference>
<dbReference type="GO" id="GO:0003824">
    <property type="term" value="F:catalytic activity"/>
    <property type="evidence" value="ECO:0007669"/>
    <property type="project" value="InterPro"/>
</dbReference>
<evidence type="ECO:0000259" key="1">
    <source>
        <dbReference type="Pfam" id="PF00561"/>
    </source>
</evidence>
<dbReference type="RefSeq" id="WP_052035945.1">
    <property type="nucleotide sequence ID" value="NZ_JMIR01000003.1"/>
</dbReference>
<dbReference type="SUPFAM" id="SSF53474">
    <property type="entry name" value="alpha/beta-Hydrolases"/>
    <property type="match status" value="1"/>
</dbReference>
<reference evidence="2 3" key="1">
    <citation type="journal article" date="2013" name="Int. J. Syst. Evol. Microbiol.">
        <title>Tumebacillus flagellatus sp. nov., an alpha-amylase/pullulanase-producing bacterium isolated from cassava wastewater.</title>
        <authorList>
            <person name="Wang Q."/>
            <person name="Xie N."/>
            <person name="Qin Y."/>
            <person name="Shen N."/>
            <person name="Zhu J."/>
            <person name="Mi H."/>
            <person name="Huang R."/>
        </authorList>
    </citation>
    <scope>NUCLEOTIDE SEQUENCE [LARGE SCALE GENOMIC DNA]</scope>
    <source>
        <strain evidence="2 3">GST4</strain>
    </source>
</reference>
<accession>A0A074LUP0</accession>
<comment type="caution">
    <text evidence="2">The sequence shown here is derived from an EMBL/GenBank/DDBJ whole genome shotgun (WGS) entry which is preliminary data.</text>
</comment>
<dbReference type="InterPro" id="IPR000073">
    <property type="entry name" value="AB_hydrolase_1"/>
</dbReference>
<protein>
    <recommendedName>
        <fullName evidence="1">AB hydrolase-1 domain-containing protein</fullName>
    </recommendedName>
</protein>
<keyword evidence="3" id="KW-1185">Reference proteome</keyword>
<proteinExistence type="predicted"/>